<feature type="transmembrane region" description="Helical" evidence="1">
    <location>
        <begin position="51"/>
        <end position="74"/>
    </location>
</feature>
<name>A0A9D1S6T0_9FIRM</name>
<reference evidence="2" key="1">
    <citation type="submission" date="2020-10" db="EMBL/GenBank/DDBJ databases">
        <authorList>
            <person name="Gilroy R."/>
        </authorList>
    </citation>
    <scope>NUCLEOTIDE SEQUENCE</scope>
    <source>
        <strain evidence="2">ChiSjej4B22-9803</strain>
    </source>
</reference>
<keyword evidence="1" id="KW-1133">Transmembrane helix</keyword>
<evidence type="ECO:0000256" key="1">
    <source>
        <dbReference type="SAM" id="Phobius"/>
    </source>
</evidence>
<feature type="transmembrane region" description="Helical" evidence="1">
    <location>
        <begin position="111"/>
        <end position="133"/>
    </location>
</feature>
<gene>
    <name evidence="2" type="ORF">IAB04_06720</name>
</gene>
<dbReference type="InterPro" id="IPR024529">
    <property type="entry name" value="ECF_trnsprt_substrate-spec"/>
</dbReference>
<dbReference type="Proteomes" id="UP000824111">
    <property type="component" value="Unassembled WGS sequence"/>
</dbReference>
<dbReference type="GO" id="GO:0022857">
    <property type="term" value="F:transmembrane transporter activity"/>
    <property type="evidence" value="ECO:0007669"/>
    <property type="project" value="InterPro"/>
</dbReference>
<evidence type="ECO:0000313" key="3">
    <source>
        <dbReference type="Proteomes" id="UP000824111"/>
    </source>
</evidence>
<organism evidence="2 3">
    <name type="scientific">Candidatus Avimonoglobus intestinipullorum</name>
    <dbReference type="NCBI Taxonomy" id="2840699"/>
    <lineage>
        <taxon>Bacteria</taxon>
        <taxon>Bacillati</taxon>
        <taxon>Bacillota</taxon>
        <taxon>Clostridia</taxon>
        <taxon>Eubacteriales</taxon>
        <taxon>Candidatus Avimonoglobus</taxon>
    </lineage>
</organism>
<protein>
    <submittedName>
        <fullName evidence="2">ECF transporter S component</fullName>
    </submittedName>
</protein>
<dbReference type="Gene3D" id="1.10.1760.20">
    <property type="match status" value="1"/>
</dbReference>
<evidence type="ECO:0000313" key="2">
    <source>
        <dbReference type="EMBL" id="HIU49041.1"/>
    </source>
</evidence>
<proteinExistence type="predicted"/>
<sequence>MFLMAQSLRHPAKRICTGALLLAMGILLPQVFHMIGGPAAGGMFLPMHIPVLLAGLLLGAPYGALLGIITPLLSFMATGMPAAAKLPFMLLELTAYGALAGLPLSSKPYGFYLNLLIAQIGGRVVNALALVVAAHVLHLNVPAAATVLTALVTGLPGVAIQWVFLPILALLLKRGLGFEQTA</sequence>
<feature type="transmembrane region" description="Helical" evidence="1">
    <location>
        <begin position="86"/>
        <end position="105"/>
    </location>
</feature>
<comment type="caution">
    <text evidence="2">The sequence shown here is derived from an EMBL/GenBank/DDBJ whole genome shotgun (WGS) entry which is preliminary data.</text>
</comment>
<dbReference type="EMBL" id="DVND01000172">
    <property type="protein sequence ID" value="HIU49041.1"/>
    <property type="molecule type" value="Genomic_DNA"/>
</dbReference>
<feature type="transmembrane region" description="Helical" evidence="1">
    <location>
        <begin position="145"/>
        <end position="172"/>
    </location>
</feature>
<keyword evidence="1" id="KW-0472">Membrane</keyword>
<keyword evidence="1" id="KW-0812">Transmembrane</keyword>
<reference evidence="2" key="2">
    <citation type="journal article" date="2021" name="PeerJ">
        <title>Extensive microbial diversity within the chicken gut microbiome revealed by metagenomics and culture.</title>
        <authorList>
            <person name="Gilroy R."/>
            <person name="Ravi A."/>
            <person name="Getino M."/>
            <person name="Pursley I."/>
            <person name="Horton D.L."/>
            <person name="Alikhan N.F."/>
            <person name="Baker D."/>
            <person name="Gharbi K."/>
            <person name="Hall N."/>
            <person name="Watson M."/>
            <person name="Adriaenssens E.M."/>
            <person name="Foster-Nyarko E."/>
            <person name="Jarju S."/>
            <person name="Secka A."/>
            <person name="Antonio M."/>
            <person name="Oren A."/>
            <person name="Chaudhuri R.R."/>
            <person name="La Ragione R."/>
            <person name="Hildebrand F."/>
            <person name="Pallen M.J."/>
        </authorList>
    </citation>
    <scope>NUCLEOTIDE SEQUENCE</scope>
    <source>
        <strain evidence="2">ChiSjej4B22-9803</strain>
    </source>
</reference>
<dbReference type="Pfam" id="PF12822">
    <property type="entry name" value="ECF_trnsprt"/>
    <property type="match status" value="1"/>
</dbReference>
<accession>A0A9D1S6T0</accession>
<dbReference type="AlphaFoldDB" id="A0A9D1S6T0"/>